<name>A0AAN6RL93_9PLEO</name>
<dbReference type="GO" id="GO:0016020">
    <property type="term" value="C:membrane"/>
    <property type="evidence" value="ECO:0007669"/>
    <property type="project" value="UniProtKB-SubCell"/>
</dbReference>
<dbReference type="InterPro" id="IPR020846">
    <property type="entry name" value="MFS_dom"/>
</dbReference>
<keyword evidence="3 6" id="KW-0812">Transmembrane</keyword>
<dbReference type="PANTHER" id="PTHR43791">
    <property type="entry name" value="PERMEASE-RELATED"/>
    <property type="match status" value="1"/>
</dbReference>
<dbReference type="InterPro" id="IPR011701">
    <property type="entry name" value="MFS"/>
</dbReference>
<comment type="caution">
    <text evidence="8">The sequence shown here is derived from an EMBL/GenBank/DDBJ whole genome shotgun (WGS) entry which is preliminary data.</text>
</comment>
<dbReference type="GO" id="GO:0022857">
    <property type="term" value="F:transmembrane transporter activity"/>
    <property type="evidence" value="ECO:0007669"/>
    <property type="project" value="InterPro"/>
</dbReference>
<dbReference type="InterPro" id="IPR036259">
    <property type="entry name" value="MFS_trans_sf"/>
</dbReference>
<protein>
    <recommendedName>
        <fullName evidence="7">Major facilitator superfamily (MFS) profile domain-containing protein</fullName>
    </recommendedName>
</protein>
<evidence type="ECO:0000256" key="6">
    <source>
        <dbReference type="SAM" id="Phobius"/>
    </source>
</evidence>
<feature type="transmembrane region" description="Helical" evidence="6">
    <location>
        <begin position="681"/>
        <end position="702"/>
    </location>
</feature>
<gene>
    <name evidence="8" type="ORF">GRF29_1g124350</name>
</gene>
<proteinExistence type="predicted"/>
<dbReference type="InterPro" id="IPR037221">
    <property type="entry name" value="H-type_lectin_dom_sf"/>
</dbReference>
<dbReference type="InterPro" id="IPR019019">
    <property type="entry name" value="H-type_lectin_domain"/>
</dbReference>
<dbReference type="InterPro" id="IPR001506">
    <property type="entry name" value="Peptidase_M12A"/>
</dbReference>
<reference evidence="8 9" key="1">
    <citation type="submission" date="2021-02" db="EMBL/GenBank/DDBJ databases">
        <title>Genome assembly of Pseudopithomyces chartarum.</title>
        <authorList>
            <person name="Jauregui R."/>
            <person name="Singh J."/>
            <person name="Voisey C."/>
        </authorList>
    </citation>
    <scope>NUCLEOTIDE SEQUENCE [LARGE SCALE GENOMIC DNA]</scope>
    <source>
        <strain evidence="8 9">AGR01</strain>
    </source>
</reference>
<evidence type="ECO:0000256" key="4">
    <source>
        <dbReference type="ARBA" id="ARBA00022989"/>
    </source>
</evidence>
<dbReference type="SMART" id="SM00235">
    <property type="entry name" value="ZnMc"/>
    <property type="match status" value="1"/>
</dbReference>
<dbReference type="GO" id="GO:0030246">
    <property type="term" value="F:carbohydrate binding"/>
    <property type="evidence" value="ECO:0007669"/>
    <property type="project" value="InterPro"/>
</dbReference>
<dbReference type="GO" id="GO:0007155">
    <property type="term" value="P:cell adhesion"/>
    <property type="evidence" value="ECO:0007669"/>
    <property type="project" value="InterPro"/>
</dbReference>
<dbReference type="Proteomes" id="UP001280581">
    <property type="component" value="Unassembled WGS sequence"/>
</dbReference>
<evidence type="ECO:0000313" key="8">
    <source>
        <dbReference type="EMBL" id="KAK3216548.1"/>
    </source>
</evidence>
<comment type="subcellular location">
    <subcellularLocation>
        <location evidence="1">Membrane</location>
        <topology evidence="1">Multi-pass membrane protein</topology>
    </subcellularLocation>
</comment>
<evidence type="ECO:0000256" key="2">
    <source>
        <dbReference type="ARBA" id="ARBA00022448"/>
    </source>
</evidence>
<keyword evidence="4 6" id="KW-1133">Transmembrane helix</keyword>
<dbReference type="Gene3D" id="3.40.390.10">
    <property type="entry name" value="Collagenase (Catalytic Domain)"/>
    <property type="match status" value="1"/>
</dbReference>
<dbReference type="PROSITE" id="PS50850">
    <property type="entry name" value="MFS"/>
    <property type="match status" value="1"/>
</dbReference>
<evidence type="ECO:0000256" key="1">
    <source>
        <dbReference type="ARBA" id="ARBA00004141"/>
    </source>
</evidence>
<dbReference type="SUPFAM" id="SSF141086">
    <property type="entry name" value="Agglutinin HPA-like"/>
    <property type="match status" value="3"/>
</dbReference>
<dbReference type="Pfam" id="PF01400">
    <property type="entry name" value="Astacin"/>
    <property type="match status" value="1"/>
</dbReference>
<dbReference type="Pfam" id="PF09458">
    <property type="entry name" value="H_lectin"/>
    <property type="match status" value="3"/>
</dbReference>
<dbReference type="GO" id="GO:0006508">
    <property type="term" value="P:proteolysis"/>
    <property type="evidence" value="ECO:0007669"/>
    <property type="project" value="InterPro"/>
</dbReference>
<feature type="transmembrane region" description="Helical" evidence="6">
    <location>
        <begin position="714"/>
        <end position="733"/>
    </location>
</feature>
<sequence>MDSSEIHVCTTALPDDAPDSNRVTSPSGAGSLAMPLATFWPNGKRLRVQFLRGGTEKVREKVMYYAQLWEKYANIDFQFVDTGPADIRIAFDQGAGSWSALGTNSKGIPQDKPTMNFGWFDDDTREEDFSSTTIHEFGHALGCIHEHQSPNVKINWDKPKVYAYFEKPPNNWSKDKVDHNLFKAYDGKSTVASDYDDRSVMLYSFPASLTTDGKGTPTNHTLSPQDKLFISMMYPFQTRSSGTWSTSESRPWYPARSLNIKQVVFNTPYLEAPRIAMGLNELDIDESRNARVKVYSERVTEKDFVLRIDSWADSLLYVGGATWVEFEENDYNFQVGRYDLTKPNGAKNSTRVKFSQPFKGDPKIVVWLSGIDMHKDRNLRIKAYADKVDKSGFDIHLDTWGDTVMYSASANWIAYDPAVSKTVSSGSDSTESYRSWFPAQKTNGRKVPYGNRCQKSPQVYVAISSMDFDAAANVRFKVKATDIGLESFKWNVDTHSDTLCYKAGVDWIAFDPTEHTFPPLTLLRTKLDGASRITCPSTYMDLGNSAPHAPLSPCHQAPASWTTTSPARVVPPKRISQADQADVPNYRCQWLRWRKSVMHCATKTPVDTPPQQYEKVTLENGEPLAPVDAATEKRLLRKLDMRIIPMLCWVYLMNFMDRVNIGNARLYGLEQDLGLQGNQYQIAVGILFVTYCLFETPSNLIIKRLQPARYLGGLLFTWGMVATFSSFVQNFAGLVACRLLLGAFEAGLFPGVILYLSMFYNKKSLSLRNACFYGTSAIAGAVGGLVAGAVRAAE</sequence>
<dbReference type="Pfam" id="PF07690">
    <property type="entry name" value="MFS_1"/>
    <property type="match status" value="1"/>
</dbReference>
<dbReference type="InterPro" id="IPR006026">
    <property type="entry name" value="Peptidase_Metallo"/>
</dbReference>
<dbReference type="AlphaFoldDB" id="A0AAN6RL93"/>
<feature type="transmembrane region" description="Helical" evidence="6">
    <location>
        <begin position="739"/>
        <end position="758"/>
    </location>
</feature>
<evidence type="ECO:0000259" key="7">
    <source>
        <dbReference type="PROSITE" id="PS50850"/>
    </source>
</evidence>
<dbReference type="SUPFAM" id="SSF55486">
    <property type="entry name" value="Metalloproteases ('zincins'), catalytic domain"/>
    <property type="match status" value="1"/>
</dbReference>
<evidence type="ECO:0000256" key="3">
    <source>
        <dbReference type="ARBA" id="ARBA00022692"/>
    </source>
</evidence>
<dbReference type="PANTHER" id="PTHR43791:SF91">
    <property type="entry name" value="MAJOR FACILITATOR SUPERFAMILY (MFS) PROFILE DOMAIN-CONTAINING PROTEIN-RELATED"/>
    <property type="match status" value="1"/>
</dbReference>
<dbReference type="InterPro" id="IPR024079">
    <property type="entry name" value="MetalloPept_cat_dom_sf"/>
</dbReference>
<dbReference type="Gene3D" id="1.20.1250.20">
    <property type="entry name" value="MFS general substrate transporter like domains"/>
    <property type="match status" value="1"/>
</dbReference>
<keyword evidence="5 6" id="KW-0472">Membrane</keyword>
<accession>A0AAN6RL93</accession>
<evidence type="ECO:0000313" key="9">
    <source>
        <dbReference type="Proteomes" id="UP001280581"/>
    </source>
</evidence>
<feature type="transmembrane region" description="Helical" evidence="6">
    <location>
        <begin position="770"/>
        <end position="790"/>
    </location>
</feature>
<feature type="domain" description="Major facilitator superfamily (MFS) profile" evidence="7">
    <location>
        <begin position="643"/>
        <end position="794"/>
    </location>
</feature>
<keyword evidence="9" id="KW-1185">Reference proteome</keyword>
<keyword evidence="2" id="KW-0813">Transport</keyword>
<dbReference type="GO" id="GO:0008270">
    <property type="term" value="F:zinc ion binding"/>
    <property type="evidence" value="ECO:0007669"/>
    <property type="project" value="InterPro"/>
</dbReference>
<dbReference type="CDD" id="cd04327">
    <property type="entry name" value="ZnMc_MMP_like_3"/>
    <property type="match status" value="1"/>
</dbReference>
<dbReference type="EMBL" id="WVTA01000001">
    <property type="protein sequence ID" value="KAK3216548.1"/>
    <property type="molecule type" value="Genomic_DNA"/>
</dbReference>
<dbReference type="GO" id="GO:0004222">
    <property type="term" value="F:metalloendopeptidase activity"/>
    <property type="evidence" value="ECO:0007669"/>
    <property type="project" value="InterPro"/>
</dbReference>
<organism evidence="8 9">
    <name type="scientific">Pseudopithomyces chartarum</name>
    <dbReference type="NCBI Taxonomy" id="1892770"/>
    <lineage>
        <taxon>Eukaryota</taxon>
        <taxon>Fungi</taxon>
        <taxon>Dikarya</taxon>
        <taxon>Ascomycota</taxon>
        <taxon>Pezizomycotina</taxon>
        <taxon>Dothideomycetes</taxon>
        <taxon>Pleosporomycetidae</taxon>
        <taxon>Pleosporales</taxon>
        <taxon>Massarineae</taxon>
        <taxon>Didymosphaeriaceae</taxon>
        <taxon>Pseudopithomyces</taxon>
    </lineage>
</organism>
<dbReference type="SUPFAM" id="SSF103473">
    <property type="entry name" value="MFS general substrate transporter"/>
    <property type="match status" value="1"/>
</dbReference>
<dbReference type="Gene3D" id="2.60.40.2080">
    <property type="match status" value="3"/>
</dbReference>
<evidence type="ECO:0000256" key="5">
    <source>
        <dbReference type="ARBA" id="ARBA00023136"/>
    </source>
</evidence>